<dbReference type="InterPro" id="IPR001708">
    <property type="entry name" value="YidC/ALB3/OXA1/COX18"/>
</dbReference>
<accession>A0A158Q6K0</accession>
<keyword evidence="3 5" id="KW-1133">Transmembrane helix</keyword>
<dbReference type="WBParaSite" id="DME_0001031601-mRNA-1">
    <property type="protein sequence ID" value="DME_0001031601-mRNA-1"/>
    <property type="gene ID" value="DME_0001031601"/>
</dbReference>
<dbReference type="GO" id="GO:0032979">
    <property type="term" value="P:protein insertion into mitochondrial inner membrane from matrix"/>
    <property type="evidence" value="ECO:0007669"/>
    <property type="project" value="TreeGrafter"/>
</dbReference>
<dbReference type="GO" id="GO:0032977">
    <property type="term" value="F:membrane insertase activity"/>
    <property type="evidence" value="ECO:0007669"/>
    <property type="project" value="InterPro"/>
</dbReference>
<dbReference type="PANTHER" id="PTHR12428:SF65">
    <property type="entry name" value="CYTOCHROME C OXIDASE ASSEMBLY PROTEIN COX18, MITOCHONDRIAL"/>
    <property type="match status" value="1"/>
</dbReference>
<evidence type="ECO:0000256" key="3">
    <source>
        <dbReference type="ARBA" id="ARBA00022989"/>
    </source>
</evidence>
<gene>
    <name evidence="6" type="ORF">DME_LOCUS3809</name>
</gene>
<feature type="transmembrane region" description="Helical" evidence="5">
    <location>
        <begin position="196"/>
        <end position="214"/>
    </location>
</feature>
<dbReference type="AlphaFoldDB" id="A0A158Q6K0"/>
<evidence type="ECO:0000313" key="7">
    <source>
        <dbReference type="Proteomes" id="UP000038040"/>
    </source>
</evidence>
<sequence length="347" mass="39722">MPSISNIENAVSVSLCVLVVAGEKICVAHSLFPLVVMLLWKSIFKMPLTVCRSGEKVRRFSKAANNGALFRVVLDYAQDCPFTCALQLCMEGLHNYDISWTSTIVLTGISLRLITSPTQIFAEKLLAERKFAAHRLRHEILKKLGSYYQLNVVLNNDKTNYQLNTSDIQIIEKSENLIRESTRKYMMKNRLQLSRIFNLRVIAVPLWIFSSFALRNVANSNAFAFNGTLWFADLLSPDPFFILPITLGILGFFNLWIQRRLFPVHSRKMSNKMLDGFIAFLTLSMCGIMTQFPAYLPLYWLSFSITGTFQSIVLQHPKIKSILRIRKLPGESSYTFKDLFKVKMFST</sequence>
<proteinExistence type="predicted"/>
<evidence type="ECO:0000313" key="9">
    <source>
        <dbReference type="WBParaSite" id="DME_0001031601-mRNA-1"/>
    </source>
</evidence>
<feature type="transmembrane region" description="Helical" evidence="5">
    <location>
        <begin position="234"/>
        <end position="253"/>
    </location>
</feature>
<dbReference type="EMBL" id="UYYG01000190">
    <property type="protein sequence ID" value="VDN53836.1"/>
    <property type="molecule type" value="Genomic_DNA"/>
</dbReference>
<reference evidence="9" key="1">
    <citation type="submission" date="2016-04" db="UniProtKB">
        <authorList>
            <consortium name="WormBaseParasite"/>
        </authorList>
    </citation>
    <scope>IDENTIFICATION</scope>
</reference>
<reference evidence="6 8" key="2">
    <citation type="submission" date="2018-11" db="EMBL/GenBank/DDBJ databases">
        <authorList>
            <consortium name="Pathogen Informatics"/>
        </authorList>
    </citation>
    <scope>NUCLEOTIDE SEQUENCE [LARGE SCALE GENOMIC DNA]</scope>
</reference>
<dbReference type="GO" id="GO:0005743">
    <property type="term" value="C:mitochondrial inner membrane"/>
    <property type="evidence" value="ECO:0007669"/>
    <property type="project" value="TreeGrafter"/>
</dbReference>
<keyword evidence="2 5" id="KW-0812">Transmembrane</keyword>
<name>A0A158Q6K0_DRAME</name>
<protein>
    <submittedName>
        <fullName evidence="9">Cytochrome c oxidase assembly protein COX18, mitochondrial</fullName>
    </submittedName>
</protein>
<dbReference type="GO" id="GO:0033617">
    <property type="term" value="P:mitochondrial respiratory chain complex IV assembly"/>
    <property type="evidence" value="ECO:0007669"/>
    <property type="project" value="TreeGrafter"/>
</dbReference>
<dbReference type="STRING" id="318479.A0A158Q6K0"/>
<feature type="transmembrane region" description="Helical" evidence="5">
    <location>
        <begin position="274"/>
        <end position="292"/>
    </location>
</feature>
<dbReference type="Proteomes" id="UP000274756">
    <property type="component" value="Unassembled WGS sequence"/>
</dbReference>
<evidence type="ECO:0000313" key="8">
    <source>
        <dbReference type="Proteomes" id="UP000274756"/>
    </source>
</evidence>
<evidence type="ECO:0000256" key="5">
    <source>
        <dbReference type="SAM" id="Phobius"/>
    </source>
</evidence>
<comment type="subcellular location">
    <subcellularLocation>
        <location evidence="1">Membrane</location>
        <topology evidence="1">Multi-pass membrane protein</topology>
    </subcellularLocation>
</comment>
<organism evidence="7 9">
    <name type="scientific">Dracunculus medinensis</name>
    <name type="common">Guinea worm</name>
    <dbReference type="NCBI Taxonomy" id="318479"/>
    <lineage>
        <taxon>Eukaryota</taxon>
        <taxon>Metazoa</taxon>
        <taxon>Ecdysozoa</taxon>
        <taxon>Nematoda</taxon>
        <taxon>Chromadorea</taxon>
        <taxon>Rhabditida</taxon>
        <taxon>Spirurina</taxon>
        <taxon>Dracunculoidea</taxon>
        <taxon>Dracunculidae</taxon>
        <taxon>Dracunculus</taxon>
    </lineage>
</organism>
<keyword evidence="4 5" id="KW-0472">Membrane</keyword>
<evidence type="ECO:0000256" key="4">
    <source>
        <dbReference type="ARBA" id="ARBA00023136"/>
    </source>
</evidence>
<evidence type="ECO:0000256" key="1">
    <source>
        <dbReference type="ARBA" id="ARBA00004141"/>
    </source>
</evidence>
<dbReference type="OrthoDB" id="2148490at2759"/>
<keyword evidence="8" id="KW-1185">Reference proteome</keyword>
<evidence type="ECO:0000256" key="2">
    <source>
        <dbReference type="ARBA" id="ARBA00022692"/>
    </source>
</evidence>
<dbReference type="PANTHER" id="PTHR12428">
    <property type="entry name" value="OXA1"/>
    <property type="match status" value="1"/>
</dbReference>
<evidence type="ECO:0000313" key="6">
    <source>
        <dbReference type="EMBL" id="VDN53836.1"/>
    </source>
</evidence>
<dbReference type="Proteomes" id="UP000038040">
    <property type="component" value="Unplaced"/>
</dbReference>